<dbReference type="InterPro" id="IPR032710">
    <property type="entry name" value="NTF2-like_dom_sf"/>
</dbReference>
<dbReference type="InterPro" id="IPR037401">
    <property type="entry name" value="SnoaL-like"/>
</dbReference>
<dbReference type="Proteomes" id="UP000076083">
    <property type="component" value="Chromosome"/>
</dbReference>
<organism evidence="2 3">
    <name type="scientific">Pseudomonas fluorescens</name>
    <dbReference type="NCBI Taxonomy" id="294"/>
    <lineage>
        <taxon>Bacteria</taxon>
        <taxon>Pseudomonadati</taxon>
        <taxon>Pseudomonadota</taxon>
        <taxon>Gammaproteobacteria</taxon>
        <taxon>Pseudomonadales</taxon>
        <taxon>Pseudomonadaceae</taxon>
        <taxon>Pseudomonas</taxon>
    </lineage>
</organism>
<reference evidence="2 3" key="2">
    <citation type="journal article" date="2018" name="Nature">
        <title>Mutant phenotypes for thousands of bacterial genes of unknown function.</title>
        <authorList>
            <person name="Price M.N."/>
            <person name="Wetmore K.M."/>
            <person name="Waters R.J."/>
            <person name="Callaghan M."/>
            <person name="Ray J."/>
            <person name="Liu H."/>
            <person name="Kuehl J.V."/>
            <person name="Melnyk R.A."/>
            <person name="Lamson J.S."/>
            <person name="Suh Y."/>
            <person name="Carlson H.K."/>
            <person name="Esquivel Z."/>
            <person name="Sadeeshkumar H."/>
            <person name="Chakraborty R."/>
            <person name="Zane G.M."/>
            <person name="Rubin B.E."/>
            <person name="Wall J.D."/>
            <person name="Visel A."/>
            <person name="Bristow J."/>
            <person name="Blow M.J."/>
            <person name="Arkin A.P."/>
            <person name="Deutschbauer A.M."/>
        </authorList>
    </citation>
    <scope>NUCLEOTIDE SEQUENCE [LARGE SCALE GENOMIC DNA]</scope>
    <source>
        <strain evidence="2 3">FW300-N2E2</strain>
    </source>
</reference>
<proteinExistence type="predicted"/>
<evidence type="ECO:0000313" key="3">
    <source>
        <dbReference type="Proteomes" id="UP000076083"/>
    </source>
</evidence>
<dbReference type="Pfam" id="PF12680">
    <property type="entry name" value="SnoaL_2"/>
    <property type="match status" value="1"/>
</dbReference>
<name>A0A159ZU60_PSEFL</name>
<dbReference type="AlphaFoldDB" id="A0A159ZU60"/>
<protein>
    <recommendedName>
        <fullName evidence="1">SnoaL-like domain-containing protein</fullName>
    </recommendedName>
</protein>
<evidence type="ECO:0000313" key="2">
    <source>
        <dbReference type="EMBL" id="AMZ70484.1"/>
    </source>
</evidence>
<gene>
    <name evidence="2" type="ORF">TK06_04960</name>
</gene>
<sequence>MSTEKTIEVIRTLFAKISSGQSPEAIAECFSQDVDWSIPGASDIAPWVGERKGRAAVAAFYRDFGTCLQPKEFNIKSLMADYERGVALGSLQCQVIRTGKTITSEFAIEFEVINELITRYRFFEDSYGVAVAAQ</sequence>
<dbReference type="Gene3D" id="3.10.450.50">
    <property type="match status" value="1"/>
</dbReference>
<feature type="domain" description="SnoaL-like" evidence="1">
    <location>
        <begin position="19"/>
        <end position="120"/>
    </location>
</feature>
<dbReference type="RefSeq" id="WP_063321088.1">
    <property type="nucleotide sequence ID" value="NZ_CP015225.1"/>
</dbReference>
<evidence type="ECO:0000259" key="1">
    <source>
        <dbReference type="Pfam" id="PF12680"/>
    </source>
</evidence>
<accession>A0A159ZU60</accession>
<dbReference type="SUPFAM" id="SSF54427">
    <property type="entry name" value="NTF2-like"/>
    <property type="match status" value="1"/>
</dbReference>
<reference evidence="3" key="1">
    <citation type="submission" date="2016-04" db="EMBL/GenBank/DDBJ databases">
        <authorList>
            <person name="Ray J."/>
            <person name="Price M."/>
            <person name="Deutschbauer A."/>
        </authorList>
    </citation>
    <scope>NUCLEOTIDE SEQUENCE [LARGE SCALE GENOMIC DNA]</scope>
    <source>
        <strain evidence="3">FW300-N2E2</strain>
    </source>
</reference>
<dbReference type="EMBL" id="CP015225">
    <property type="protein sequence ID" value="AMZ70484.1"/>
    <property type="molecule type" value="Genomic_DNA"/>
</dbReference>